<comment type="caution">
    <text evidence="12">The sequence shown here is derived from an EMBL/GenBank/DDBJ whole genome shotgun (WGS) entry which is preliminary data.</text>
</comment>
<evidence type="ECO:0000256" key="8">
    <source>
        <dbReference type="RuleBase" id="RU361137"/>
    </source>
</evidence>
<dbReference type="GO" id="GO:0045254">
    <property type="term" value="C:pyruvate dehydrogenase complex"/>
    <property type="evidence" value="ECO:0007669"/>
    <property type="project" value="UniProtKB-UniRule"/>
</dbReference>
<protein>
    <recommendedName>
        <fullName evidence="8">Acetyltransferase component of pyruvate dehydrogenase complex</fullName>
        <ecNumber evidence="8">2.3.1.12</ecNumber>
    </recommendedName>
</protein>
<keyword evidence="13" id="KW-1185">Reference proteome</keyword>
<dbReference type="CDD" id="cd06849">
    <property type="entry name" value="lipoyl_domain"/>
    <property type="match status" value="1"/>
</dbReference>
<dbReference type="PROSITE" id="PS50968">
    <property type="entry name" value="BIOTINYL_LIPOYL"/>
    <property type="match status" value="1"/>
</dbReference>
<feature type="compositionally biased region" description="Low complexity" evidence="9">
    <location>
        <begin position="87"/>
        <end position="127"/>
    </location>
</feature>
<dbReference type="InterPro" id="IPR003016">
    <property type="entry name" value="2-oxoA_DH_lipoyl-BS"/>
</dbReference>
<dbReference type="PANTHER" id="PTHR23151">
    <property type="entry name" value="DIHYDROLIPOAMIDE ACETYL/SUCCINYL-TRANSFERASE-RELATED"/>
    <property type="match status" value="1"/>
</dbReference>
<dbReference type="EMBL" id="RJKX01000011">
    <property type="protein sequence ID" value="ROQ01563.1"/>
    <property type="molecule type" value="Genomic_DNA"/>
</dbReference>
<dbReference type="InterPro" id="IPR036625">
    <property type="entry name" value="E3-bd_dom_sf"/>
</dbReference>
<gene>
    <name evidence="12" type="ORF">EDC65_0743</name>
</gene>
<dbReference type="InterPro" id="IPR001078">
    <property type="entry name" value="2-oxoacid_DH_actylTfrase"/>
</dbReference>
<dbReference type="GO" id="GO:0004742">
    <property type="term" value="F:dihydrolipoyllysine-residue acetyltransferase activity"/>
    <property type="evidence" value="ECO:0007669"/>
    <property type="project" value="UniProtKB-UniRule"/>
</dbReference>
<evidence type="ECO:0000256" key="1">
    <source>
        <dbReference type="ARBA" id="ARBA00007317"/>
    </source>
</evidence>
<feature type="domain" description="Peripheral subunit-binding (PSBD)" evidence="11">
    <location>
        <begin position="134"/>
        <end position="171"/>
    </location>
</feature>
<dbReference type="Proteomes" id="UP000278222">
    <property type="component" value="Unassembled WGS sequence"/>
</dbReference>
<proteinExistence type="inferred from homology"/>
<dbReference type="OrthoDB" id="9805770at2"/>
<accession>A0A3N1MCY1</accession>
<evidence type="ECO:0000256" key="4">
    <source>
        <dbReference type="ARBA" id="ARBA00022823"/>
    </source>
</evidence>
<keyword evidence="5 8" id="KW-0012">Acyltransferase</keyword>
<dbReference type="InterPro" id="IPR006257">
    <property type="entry name" value="LAT1"/>
</dbReference>
<reference evidence="12 13" key="1">
    <citation type="submission" date="2018-11" db="EMBL/GenBank/DDBJ databases">
        <title>Genomic Encyclopedia of Type Strains, Phase IV (KMG-IV): sequencing the most valuable type-strain genomes for metagenomic binning, comparative biology and taxonomic classification.</title>
        <authorList>
            <person name="Goeker M."/>
        </authorList>
    </citation>
    <scope>NUCLEOTIDE SEQUENCE [LARGE SCALE GENOMIC DNA]</scope>
    <source>
        <strain evidence="12 13">DSM 5900</strain>
    </source>
</reference>
<dbReference type="InterPro" id="IPR023213">
    <property type="entry name" value="CAT-like_dom_sf"/>
</dbReference>
<evidence type="ECO:0000256" key="5">
    <source>
        <dbReference type="ARBA" id="ARBA00023315"/>
    </source>
</evidence>
<dbReference type="Pfam" id="PF00198">
    <property type="entry name" value="2-oxoacid_dh"/>
    <property type="match status" value="1"/>
</dbReference>
<evidence type="ECO:0000256" key="9">
    <source>
        <dbReference type="SAM" id="MobiDB-lite"/>
    </source>
</evidence>
<evidence type="ECO:0000256" key="3">
    <source>
        <dbReference type="ARBA" id="ARBA00022679"/>
    </source>
</evidence>
<name>A0A3N1MCY1_9PROT</name>
<dbReference type="PROSITE" id="PS51826">
    <property type="entry name" value="PSBD"/>
    <property type="match status" value="1"/>
</dbReference>
<dbReference type="PROSITE" id="PS00189">
    <property type="entry name" value="LIPOYL"/>
    <property type="match status" value="1"/>
</dbReference>
<dbReference type="InterPro" id="IPR011053">
    <property type="entry name" value="Single_hybrid_motif"/>
</dbReference>
<evidence type="ECO:0000313" key="12">
    <source>
        <dbReference type="EMBL" id="ROQ01563.1"/>
    </source>
</evidence>
<dbReference type="Pfam" id="PF00364">
    <property type="entry name" value="Biotin_lipoyl"/>
    <property type="match status" value="1"/>
</dbReference>
<sequence>MPIPILMPALSPTMTEGNLAKWHKKEGDTVKAGDVLAEIETDKATMEVEAVDEGRIGRILVAEGTQAVKVNTEIAILLEEDEEDSALDGGAPAKKAEPAKAQPAPAAQAAPAKAEPAPAKPAAAAAKASDERISASPLARRMAAQAGVDLAGISGSGPNGRIVKSDIEGALGKAPATPAQAASPAAAAAAPAAAAAKPAPAPVAAAAPAAGKDHIALLAGGIPYRLDPHTSMRKTIARRLSESKQQVPHFYLSVDCTIDRLLATRKELNGRSDAYKLSVNDFVIRASALALRKVPQANASWSDDGILFWEQVDVSVAVAIPNGLITPIIKKADQKGLAAISDEMRDLATRAKDGKLKPDEFQGGTFSVSNLGMFGIPTFSAIINPPQACILAVGAGEQRPVVKDGALAIATQMTCTLSVDHRVVDGAVGARFLSAFKGYIEDPLSMLL</sequence>
<evidence type="ECO:0000313" key="13">
    <source>
        <dbReference type="Proteomes" id="UP000278222"/>
    </source>
</evidence>
<comment type="catalytic activity">
    <reaction evidence="7 8">
        <text>N(6)-[(R)-dihydrolipoyl]-L-lysyl-[protein] + acetyl-CoA = N(6)-[(R)-S(8)-acetyldihydrolipoyl]-L-lysyl-[protein] + CoA</text>
        <dbReference type="Rhea" id="RHEA:17017"/>
        <dbReference type="Rhea" id="RHEA-COMP:10475"/>
        <dbReference type="Rhea" id="RHEA-COMP:10478"/>
        <dbReference type="ChEBI" id="CHEBI:57287"/>
        <dbReference type="ChEBI" id="CHEBI:57288"/>
        <dbReference type="ChEBI" id="CHEBI:83100"/>
        <dbReference type="ChEBI" id="CHEBI:83111"/>
        <dbReference type="EC" id="2.3.1.12"/>
    </reaction>
</comment>
<dbReference type="Gene3D" id="2.40.50.100">
    <property type="match status" value="1"/>
</dbReference>
<keyword evidence="3 8" id="KW-0808">Transferase</keyword>
<comment type="function">
    <text evidence="6">The pyruvate dehydrogenase complex catalyzes the overall conversion of pyruvate to acetyl-CoA and CO(2). It contains multiple copies of three enzymatic components: pyruvate dehydrogenase (E1), dihydrolipoamide acetyltransferase (E2) and lipoamide dehydrogenase (E3).</text>
</comment>
<comment type="similarity">
    <text evidence="1 8">Belongs to the 2-oxoacid dehydrogenase family.</text>
</comment>
<dbReference type="FunFam" id="3.30.559.10:FF:000003">
    <property type="entry name" value="Acetyltransferase component of pyruvate dehydrogenase complex"/>
    <property type="match status" value="1"/>
</dbReference>
<evidence type="ECO:0000259" key="10">
    <source>
        <dbReference type="PROSITE" id="PS50968"/>
    </source>
</evidence>
<dbReference type="Gene3D" id="4.10.320.10">
    <property type="entry name" value="E3-binding domain"/>
    <property type="match status" value="1"/>
</dbReference>
<dbReference type="InterPro" id="IPR045257">
    <property type="entry name" value="E2/Pdx1"/>
</dbReference>
<dbReference type="AlphaFoldDB" id="A0A3N1MCY1"/>
<comment type="cofactor">
    <cofactor evidence="8">
        <name>(R)-lipoate</name>
        <dbReference type="ChEBI" id="CHEBI:83088"/>
    </cofactor>
    <text evidence="8">Binds 1 lipoyl cofactor covalently.</text>
</comment>
<comment type="subunit">
    <text evidence="2">Forms a 24-polypeptide structural core with octahedral symmetry.</text>
</comment>
<dbReference type="SUPFAM" id="SSF47005">
    <property type="entry name" value="Peripheral subunit-binding domain of 2-oxo acid dehydrogenase complex"/>
    <property type="match status" value="1"/>
</dbReference>
<dbReference type="SUPFAM" id="SSF51230">
    <property type="entry name" value="Single hybrid motif"/>
    <property type="match status" value="1"/>
</dbReference>
<feature type="domain" description="Lipoyl-binding" evidence="10">
    <location>
        <begin position="2"/>
        <end position="78"/>
    </location>
</feature>
<evidence type="ECO:0000259" key="11">
    <source>
        <dbReference type="PROSITE" id="PS51826"/>
    </source>
</evidence>
<dbReference type="InterPro" id="IPR004167">
    <property type="entry name" value="PSBD"/>
</dbReference>
<evidence type="ECO:0000256" key="7">
    <source>
        <dbReference type="ARBA" id="ARBA00048370"/>
    </source>
</evidence>
<dbReference type="NCBIfam" id="TIGR01349">
    <property type="entry name" value="PDHac_trf_mito"/>
    <property type="match status" value="1"/>
</dbReference>
<dbReference type="SUPFAM" id="SSF52777">
    <property type="entry name" value="CoA-dependent acyltransferases"/>
    <property type="match status" value="1"/>
</dbReference>
<evidence type="ECO:0000256" key="6">
    <source>
        <dbReference type="ARBA" id="ARBA00025211"/>
    </source>
</evidence>
<dbReference type="EC" id="2.3.1.12" evidence="8"/>
<dbReference type="InterPro" id="IPR000089">
    <property type="entry name" value="Biotin_lipoyl"/>
</dbReference>
<keyword evidence="12" id="KW-0670">Pyruvate</keyword>
<feature type="region of interest" description="Disordered" evidence="9">
    <location>
        <begin position="81"/>
        <end position="128"/>
    </location>
</feature>
<keyword evidence="4 8" id="KW-0450">Lipoyl</keyword>
<dbReference type="Pfam" id="PF02817">
    <property type="entry name" value="E3_binding"/>
    <property type="match status" value="1"/>
</dbReference>
<dbReference type="GO" id="GO:0006086">
    <property type="term" value="P:pyruvate decarboxylation to acetyl-CoA"/>
    <property type="evidence" value="ECO:0007669"/>
    <property type="project" value="InterPro"/>
</dbReference>
<dbReference type="Gene3D" id="3.30.559.10">
    <property type="entry name" value="Chloramphenicol acetyltransferase-like domain"/>
    <property type="match status" value="1"/>
</dbReference>
<dbReference type="PANTHER" id="PTHR23151:SF90">
    <property type="entry name" value="DIHYDROLIPOYLLYSINE-RESIDUE ACETYLTRANSFERASE COMPONENT OF PYRUVATE DEHYDROGENASE COMPLEX, MITOCHONDRIAL-RELATED"/>
    <property type="match status" value="1"/>
</dbReference>
<evidence type="ECO:0000256" key="2">
    <source>
        <dbReference type="ARBA" id="ARBA00011484"/>
    </source>
</evidence>
<organism evidence="12 13">
    <name type="scientific">Stella humosa</name>
    <dbReference type="NCBI Taxonomy" id="94"/>
    <lineage>
        <taxon>Bacteria</taxon>
        <taxon>Pseudomonadati</taxon>
        <taxon>Pseudomonadota</taxon>
        <taxon>Alphaproteobacteria</taxon>
        <taxon>Rhodospirillales</taxon>
        <taxon>Stellaceae</taxon>
        <taxon>Stella</taxon>
    </lineage>
</organism>
<dbReference type="FunFam" id="2.40.50.100:FF:000010">
    <property type="entry name" value="Acetyltransferase component of pyruvate dehydrogenase complex"/>
    <property type="match status" value="1"/>
</dbReference>
<dbReference type="RefSeq" id="WP_123688307.1">
    <property type="nucleotide sequence ID" value="NZ_AP019700.1"/>
</dbReference>